<evidence type="ECO:0000256" key="11">
    <source>
        <dbReference type="ARBA" id="ARBA00023316"/>
    </source>
</evidence>
<dbReference type="Pfam" id="PF03793">
    <property type="entry name" value="PASTA"/>
    <property type="match status" value="1"/>
</dbReference>
<dbReference type="InterPro" id="IPR012338">
    <property type="entry name" value="Beta-lactam/transpept-like"/>
</dbReference>
<keyword evidence="15" id="KW-0732">Signal</keyword>
<reference evidence="17 18" key="1">
    <citation type="journal article" date="2013" name="Stand. Genomic Sci.">
        <title>Genomic Encyclopedia of Type Strains, Phase I: The one thousand microbial genomes (KMG-I) project.</title>
        <authorList>
            <person name="Kyrpides N.C."/>
            <person name="Woyke T."/>
            <person name="Eisen J.A."/>
            <person name="Garrity G."/>
            <person name="Lilburn T.G."/>
            <person name="Beck B.J."/>
            <person name="Whitman W.B."/>
            <person name="Hugenholtz P."/>
            <person name="Klenk H.P."/>
        </authorList>
    </citation>
    <scope>NUCLEOTIDE SEQUENCE [LARGE SCALE GENOMIC DNA]</scope>
    <source>
        <strain evidence="17 18">DSM 45044</strain>
    </source>
</reference>
<evidence type="ECO:0000256" key="6">
    <source>
        <dbReference type="ARBA" id="ARBA00022679"/>
    </source>
</evidence>
<gene>
    <name evidence="17" type="ORF">LX16_4017</name>
</gene>
<keyword evidence="10" id="KW-0511">Multifunctional enzyme</keyword>
<keyword evidence="4" id="KW-0645">Protease</keyword>
<keyword evidence="7" id="KW-0378">Hydrolase</keyword>
<evidence type="ECO:0000256" key="10">
    <source>
        <dbReference type="ARBA" id="ARBA00023268"/>
    </source>
</evidence>
<evidence type="ECO:0000256" key="5">
    <source>
        <dbReference type="ARBA" id="ARBA00022676"/>
    </source>
</evidence>
<keyword evidence="3 17" id="KW-0121">Carboxypeptidase</keyword>
<dbReference type="GO" id="GO:0008360">
    <property type="term" value="P:regulation of cell shape"/>
    <property type="evidence" value="ECO:0007669"/>
    <property type="project" value="UniProtKB-KW"/>
</dbReference>
<evidence type="ECO:0000256" key="3">
    <source>
        <dbReference type="ARBA" id="ARBA00022645"/>
    </source>
</evidence>
<dbReference type="GO" id="GO:0009252">
    <property type="term" value="P:peptidoglycan biosynthetic process"/>
    <property type="evidence" value="ECO:0007669"/>
    <property type="project" value="UniProtKB-KW"/>
</dbReference>
<dbReference type="InterPro" id="IPR023346">
    <property type="entry name" value="Lysozyme-like_dom_sf"/>
</dbReference>
<evidence type="ECO:0000256" key="14">
    <source>
        <dbReference type="SAM" id="MobiDB-lite"/>
    </source>
</evidence>
<dbReference type="CDD" id="cd06577">
    <property type="entry name" value="PASTA_pknB"/>
    <property type="match status" value="1"/>
</dbReference>
<dbReference type="InterPro" id="IPR001264">
    <property type="entry name" value="Glyco_trans_51"/>
</dbReference>
<evidence type="ECO:0000256" key="1">
    <source>
        <dbReference type="ARBA" id="ARBA00007090"/>
    </source>
</evidence>
<evidence type="ECO:0000256" key="9">
    <source>
        <dbReference type="ARBA" id="ARBA00022984"/>
    </source>
</evidence>
<feature type="domain" description="PASTA" evidence="16">
    <location>
        <begin position="741"/>
        <end position="805"/>
    </location>
</feature>
<evidence type="ECO:0000256" key="13">
    <source>
        <dbReference type="ARBA" id="ARBA00049902"/>
    </source>
</evidence>
<evidence type="ECO:0000256" key="2">
    <source>
        <dbReference type="ARBA" id="ARBA00007739"/>
    </source>
</evidence>
<evidence type="ECO:0000313" key="18">
    <source>
        <dbReference type="Proteomes" id="UP000321617"/>
    </source>
</evidence>
<keyword evidence="5" id="KW-0328">Glycosyltransferase</keyword>
<dbReference type="Gene3D" id="1.10.3810.10">
    <property type="entry name" value="Biosynthetic peptidoglycan transglycosylase-like"/>
    <property type="match status" value="1"/>
</dbReference>
<keyword evidence="18" id="KW-1185">Reference proteome</keyword>
<feature type="signal peptide" evidence="15">
    <location>
        <begin position="1"/>
        <end position="34"/>
    </location>
</feature>
<keyword evidence="6" id="KW-0808">Transferase</keyword>
<dbReference type="InterPro" id="IPR050396">
    <property type="entry name" value="Glycosyltr_51/Transpeptidase"/>
</dbReference>
<dbReference type="GO" id="GO:0030288">
    <property type="term" value="C:outer membrane-bounded periplasmic space"/>
    <property type="evidence" value="ECO:0007669"/>
    <property type="project" value="TreeGrafter"/>
</dbReference>
<dbReference type="Gene3D" id="3.30.10.20">
    <property type="match status" value="1"/>
</dbReference>
<evidence type="ECO:0000259" key="16">
    <source>
        <dbReference type="PROSITE" id="PS51178"/>
    </source>
</evidence>
<dbReference type="Pfam" id="PF00912">
    <property type="entry name" value="Transgly"/>
    <property type="match status" value="1"/>
</dbReference>
<dbReference type="PANTHER" id="PTHR32282:SF33">
    <property type="entry name" value="PEPTIDOGLYCAN GLYCOSYLTRANSFERASE"/>
    <property type="match status" value="1"/>
</dbReference>
<evidence type="ECO:0000256" key="7">
    <source>
        <dbReference type="ARBA" id="ARBA00022801"/>
    </source>
</evidence>
<feature type="chain" id="PRO_5038413153" evidence="15">
    <location>
        <begin position="35"/>
        <end position="846"/>
    </location>
</feature>
<dbReference type="InterPro" id="IPR005543">
    <property type="entry name" value="PASTA_dom"/>
</dbReference>
<keyword evidence="9" id="KW-0573">Peptidoglycan synthesis</keyword>
<dbReference type="EMBL" id="VLLL01000007">
    <property type="protein sequence ID" value="TWJ10598.1"/>
    <property type="molecule type" value="Genomic_DNA"/>
</dbReference>
<dbReference type="Proteomes" id="UP000321617">
    <property type="component" value="Unassembled WGS sequence"/>
</dbReference>
<sequence length="846" mass="91159">MNRDRSVASNASALLICGLLAGLVVAAAAFPALAVAGLTAKTSADGFKNLPAVLQEPPTPETSWVYTKDGKLITSFFDESRKQIPLDEIAPVMIDAIIAAEDNRFYEHNGVDLFGVIRAAAANQSSDGVEQGASTLTMQYVRQALVYNAKTNIEVLEATEDTPERKIREMRYAVSVEKELSKDEILERYLNLVYLGNQSYGIYAAANAYFNTTPDELTLPQAALLAALPKAPGTIDPTLENDEAQTNAVARRNYVLDQMVRTGAITAAEATEAKDTELGLDVQAAPNKCVSVPADKLDWGFFCDYFTQWWAGNEALGGTPEDRMAMLNRGGYTIVTSLESDLQAKAQNHVTSRVDKDSTWAMGTVTLDPTTGHIRAMALNRDYKLDQKDNGPSTNPRFRANDVKGSYPNTTLPLLSGAPLGSEAGAGFQVGSTFKMFTMVAALEEGIPLNLTLRNKSPYPSKEYYAGSTPSPASCGRMKDGLYVWCPGNDSPSYQDVTANMWNAFGRSINTYFVQLIEMVGAEKVVAMAERLGIEWRNYVDRDYSEPGCQEHPDLPEDEWPCLEPDRWGSLTLGVADSTALDMAEAYGTVASGGIHCNPLPVVSITTSTGEAVDAAQPDCERVLSKAVADAAADAMRCPVGQQSHYGKCNTGTFSQANSIVGRPIAGKTGTTDHSQASWFVASAPNATTAGFIGDPDYRKSEVPGYMHNLPHEAASYTLRDALKGMDTVDFKKPDEAMANGKNLVQVPAMDCVSPEEAESRLQNAGLVPNRVEGERSKCAKGEVYGTSPSGSLPKGSTVDYLVSTGKERDDRVPATGTTPPWGPQTPPDGELPIADLPPNCQRWMC</sequence>
<comment type="catalytic activity">
    <reaction evidence="13">
        <text>[GlcNAc-(1-&gt;4)-Mur2Ac(oyl-L-Ala-gamma-D-Glu-L-Lys-D-Ala-D-Ala)](n)-di-trans,octa-cis-undecaprenyl diphosphate + beta-D-GlcNAc-(1-&gt;4)-Mur2Ac(oyl-L-Ala-gamma-D-Glu-L-Lys-D-Ala-D-Ala)-di-trans,octa-cis-undecaprenyl diphosphate = [GlcNAc-(1-&gt;4)-Mur2Ac(oyl-L-Ala-gamma-D-Glu-L-Lys-D-Ala-D-Ala)](n+1)-di-trans,octa-cis-undecaprenyl diphosphate + di-trans,octa-cis-undecaprenyl diphosphate + H(+)</text>
        <dbReference type="Rhea" id="RHEA:23708"/>
        <dbReference type="Rhea" id="RHEA-COMP:9602"/>
        <dbReference type="Rhea" id="RHEA-COMP:9603"/>
        <dbReference type="ChEBI" id="CHEBI:15378"/>
        <dbReference type="ChEBI" id="CHEBI:58405"/>
        <dbReference type="ChEBI" id="CHEBI:60033"/>
        <dbReference type="ChEBI" id="CHEBI:78435"/>
        <dbReference type="EC" id="2.4.99.28"/>
    </reaction>
</comment>
<dbReference type="GO" id="GO:0071555">
    <property type="term" value="P:cell wall organization"/>
    <property type="evidence" value="ECO:0007669"/>
    <property type="project" value="UniProtKB-KW"/>
</dbReference>
<evidence type="ECO:0000256" key="12">
    <source>
        <dbReference type="ARBA" id="ARBA00034000"/>
    </source>
</evidence>
<keyword evidence="8" id="KW-0133">Cell shape</keyword>
<dbReference type="GO" id="GO:0008658">
    <property type="term" value="F:penicillin binding"/>
    <property type="evidence" value="ECO:0007669"/>
    <property type="project" value="InterPro"/>
</dbReference>
<comment type="similarity">
    <text evidence="2">In the N-terminal section; belongs to the glycosyltransferase 51 family.</text>
</comment>
<dbReference type="GO" id="GO:0008955">
    <property type="term" value="F:peptidoglycan glycosyltransferase activity"/>
    <property type="evidence" value="ECO:0007669"/>
    <property type="project" value="UniProtKB-EC"/>
</dbReference>
<evidence type="ECO:0000256" key="8">
    <source>
        <dbReference type="ARBA" id="ARBA00022960"/>
    </source>
</evidence>
<protein>
    <submittedName>
        <fullName evidence="17">Membrane peptidoglycan carboxypeptidase</fullName>
    </submittedName>
</protein>
<dbReference type="AlphaFoldDB" id="A0A562UYG4"/>
<accession>A0A562UYG4</accession>
<comment type="caution">
    <text evidence="17">The sequence shown here is derived from an EMBL/GenBank/DDBJ whole genome shotgun (WGS) entry which is preliminary data.</text>
</comment>
<keyword evidence="11" id="KW-0961">Cell wall biogenesis/degradation</keyword>
<evidence type="ECO:0000256" key="15">
    <source>
        <dbReference type="SAM" id="SignalP"/>
    </source>
</evidence>
<dbReference type="SUPFAM" id="SSF56601">
    <property type="entry name" value="beta-lactamase/transpeptidase-like"/>
    <property type="match status" value="1"/>
</dbReference>
<proteinExistence type="inferred from homology"/>
<dbReference type="InterPro" id="IPR036950">
    <property type="entry name" value="PBP_transglycosylase"/>
</dbReference>
<comment type="catalytic activity">
    <reaction evidence="12">
        <text>Preferential cleavage: (Ac)2-L-Lys-D-Ala-|-D-Ala. Also transpeptidation of peptidyl-alanyl moieties that are N-acyl substituents of D-alanine.</text>
        <dbReference type="EC" id="3.4.16.4"/>
    </reaction>
</comment>
<dbReference type="PANTHER" id="PTHR32282">
    <property type="entry name" value="BINDING PROTEIN TRANSPEPTIDASE, PUTATIVE-RELATED"/>
    <property type="match status" value="1"/>
</dbReference>
<evidence type="ECO:0000256" key="4">
    <source>
        <dbReference type="ARBA" id="ARBA00022670"/>
    </source>
</evidence>
<organism evidence="17 18">
    <name type="scientific">Stackebrandtia albiflava</name>
    <dbReference type="NCBI Taxonomy" id="406432"/>
    <lineage>
        <taxon>Bacteria</taxon>
        <taxon>Bacillati</taxon>
        <taxon>Actinomycetota</taxon>
        <taxon>Actinomycetes</taxon>
        <taxon>Glycomycetales</taxon>
        <taxon>Glycomycetaceae</taxon>
        <taxon>Stackebrandtia</taxon>
    </lineage>
</organism>
<name>A0A562UYG4_9ACTN</name>
<dbReference type="InterPro" id="IPR001460">
    <property type="entry name" value="PCN-bd_Tpept"/>
</dbReference>
<dbReference type="SUPFAM" id="SSF53955">
    <property type="entry name" value="Lysozyme-like"/>
    <property type="match status" value="1"/>
</dbReference>
<evidence type="ECO:0000313" key="17">
    <source>
        <dbReference type="EMBL" id="TWJ10598.1"/>
    </source>
</evidence>
<comment type="similarity">
    <text evidence="1">In the C-terminal section; belongs to the transpeptidase family.</text>
</comment>
<dbReference type="GO" id="GO:0009002">
    <property type="term" value="F:serine-type D-Ala-D-Ala carboxypeptidase activity"/>
    <property type="evidence" value="ECO:0007669"/>
    <property type="project" value="UniProtKB-EC"/>
</dbReference>
<feature type="region of interest" description="Disordered" evidence="14">
    <location>
        <begin position="806"/>
        <end position="838"/>
    </location>
</feature>
<dbReference type="GO" id="GO:0006508">
    <property type="term" value="P:proteolysis"/>
    <property type="evidence" value="ECO:0007669"/>
    <property type="project" value="UniProtKB-KW"/>
</dbReference>
<dbReference type="PROSITE" id="PS51178">
    <property type="entry name" value="PASTA"/>
    <property type="match status" value="1"/>
</dbReference>
<dbReference type="Gene3D" id="3.40.710.10">
    <property type="entry name" value="DD-peptidase/beta-lactamase superfamily"/>
    <property type="match status" value="1"/>
</dbReference>
<dbReference type="Pfam" id="PF00905">
    <property type="entry name" value="Transpeptidase"/>
    <property type="match status" value="1"/>
</dbReference>
<dbReference type="FunFam" id="1.10.3810.10:FF:000001">
    <property type="entry name" value="Penicillin-binding protein 1A"/>
    <property type="match status" value="1"/>
</dbReference>